<keyword evidence="2" id="KW-1185">Reference proteome</keyword>
<dbReference type="EMBL" id="CAJJDP010000007">
    <property type="protein sequence ID" value="CAD8136793.1"/>
    <property type="molecule type" value="Genomic_DNA"/>
</dbReference>
<name>A0A8S1SAE9_PAROT</name>
<dbReference type="Proteomes" id="UP000683925">
    <property type="component" value="Unassembled WGS sequence"/>
</dbReference>
<organism evidence="1 2">
    <name type="scientific">Paramecium octaurelia</name>
    <dbReference type="NCBI Taxonomy" id="43137"/>
    <lineage>
        <taxon>Eukaryota</taxon>
        <taxon>Sar</taxon>
        <taxon>Alveolata</taxon>
        <taxon>Ciliophora</taxon>
        <taxon>Intramacronucleata</taxon>
        <taxon>Oligohymenophorea</taxon>
        <taxon>Peniculida</taxon>
        <taxon>Parameciidae</taxon>
        <taxon>Paramecium</taxon>
    </lineage>
</organism>
<protein>
    <submittedName>
        <fullName evidence="1">Uncharacterized protein</fullName>
    </submittedName>
</protein>
<dbReference type="AlphaFoldDB" id="A0A8S1SAE9"/>
<gene>
    <name evidence="1" type="ORF">POCTA_138.1.T0080026</name>
</gene>
<reference evidence="1" key="1">
    <citation type="submission" date="2021-01" db="EMBL/GenBank/DDBJ databases">
        <authorList>
            <consortium name="Genoscope - CEA"/>
            <person name="William W."/>
        </authorList>
    </citation>
    <scope>NUCLEOTIDE SEQUENCE</scope>
</reference>
<evidence type="ECO:0000313" key="2">
    <source>
        <dbReference type="Proteomes" id="UP000683925"/>
    </source>
</evidence>
<evidence type="ECO:0000313" key="1">
    <source>
        <dbReference type="EMBL" id="CAD8136793.1"/>
    </source>
</evidence>
<accession>A0A8S1SAE9</accession>
<sequence length="87" mass="10673">MIQIQQQDQEDGVQYSQLTIYYKVQLRALSPYEVSDIHFITLQQNQKQYLFMKWWVGQINQKNSNCLCEFLYSHIFRLYQIQYYFGS</sequence>
<proteinExistence type="predicted"/>
<comment type="caution">
    <text evidence="1">The sequence shown here is derived from an EMBL/GenBank/DDBJ whole genome shotgun (WGS) entry which is preliminary data.</text>
</comment>